<sequence>MMELRTRQQRVNDGKLYMCCVCSVTMATEGEPTDLIKVLHLLVLSFSWGMQVWVSFIAGFALVWQVSRHTFGLVQSKLFPVYFYCLLGSSVISLAVYAVYHPRDLLDWHESVQMSLYFVALITAGLNAQWFGPAVTETMFRLREVEKEHGLGDQVGLSAQKEAYAKLKEQDPKYRGYKSTFVRYHSLSTICNLTGFICSTVNLIYTALNLSTI</sequence>
<evidence type="ECO:0000256" key="7">
    <source>
        <dbReference type="SAM" id="Phobius"/>
    </source>
</evidence>
<dbReference type="Proteomes" id="UP000265120">
    <property type="component" value="Chromosome 17"/>
</dbReference>
<proteinExistence type="inferred from homology"/>
<evidence type="ECO:0000313" key="9">
    <source>
        <dbReference type="Ensembl" id="ENSCSEP00000024859.1"/>
    </source>
</evidence>
<evidence type="ECO:0000256" key="2">
    <source>
        <dbReference type="ARBA" id="ARBA00011001"/>
    </source>
</evidence>
<feature type="transmembrane region" description="Helical" evidence="7">
    <location>
        <begin position="38"/>
        <end position="61"/>
    </location>
</feature>
<feature type="domain" description="TMEM205-like" evidence="8">
    <location>
        <begin position="42"/>
        <end position="141"/>
    </location>
</feature>
<comment type="subcellular location">
    <subcellularLocation>
        <location evidence="1">Membrane</location>
        <topology evidence="1">Multi-pass membrane protein</topology>
    </subcellularLocation>
</comment>
<reference evidence="9 10" key="1">
    <citation type="journal article" date="2014" name="Nat. Genet.">
        <title>Whole-genome sequence of a flatfish provides insights into ZW sex chromosome evolution and adaptation to a benthic lifestyle.</title>
        <authorList>
            <person name="Chen S."/>
            <person name="Zhang G."/>
            <person name="Shao C."/>
            <person name="Huang Q."/>
            <person name="Liu G."/>
            <person name="Zhang P."/>
            <person name="Song W."/>
            <person name="An N."/>
            <person name="Chalopin D."/>
            <person name="Volff J.N."/>
            <person name="Hong Y."/>
            <person name="Li Q."/>
            <person name="Sha Z."/>
            <person name="Zhou H."/>
            <person name="Xie M."/>
            <person name="Yu Q."/>
            <person name="Liu Y."/>
            <person name="Xiang H."/>
            <person name="Wang N."/>
            <person name="Wu K."/>
            <person name="Yang C."/>
            <person name="Zhou Q."/>
            <person name="Liao X."/>
            <person name="Yang L."/>
            <person name="Hu Q."/>
            <person name="Zhang J."/>
            <person name="Meng L."/>
            <person name="Jin L."/>
            <person name="Tian Y."/>
            <person name="Lian J."/>
            <person name="Yang J."/>
            <person name="Miao G."/>
            <person name="Liu S."/>
            <person name="Liang Z."/>
            <person name="Yan F."/>
            <person name="Li Y."/>
            <person name="Sun B."/>
            <person name="Zhang H."/>
            <person name="Zhang J."/>
            <person name="Zhu Y."/>
            <person name="Du M."/>
            <person name="Zhao Y."/>
            <person name="Schartl M."/>
            <person name="Tang Q."/>
            <person name="Wang J."/>
        </authorList>
    </citation>
    <scope>NUCLEOTIDE SEQUENCE</scope>
</reference>
<keyword evidence="5 7" id="KW-1133">Transmembrane helix</keyword>
<dbReference type="InParanoid" id="A0A3P8WDU1"/>
<feature type="transmembrane region" description="Helical" evidence="7">
    <location>
        <begin position="81"/>
        <end position="100"/>
    </location>
</feature>
<dbReference type="InterPro" id="IPR025423">
    <property type="entry name" value="TMEM205-like"/>
</dbReference>
<dbReference type="FunCoup" id="A0A3P8WDU1">
    <property type="interactions" value="254"/>
</dbReference>
<dbReference type="GeneTree" id="ENSGT00390000016298"/>
<name>A0A3P8WDU1_CYNSE</name>
<keyword evidence="10" id="KW-1185">Reference proteome</keyword>
<evidence type="ECO:0000256" key="4">
    <source>
        <dbReference type="ARBA" id="ARBA00022692"/>
    </source>
</evidence>
<dbReference type="PANTHER" id="PTHR46916:SF2">
    <property type="entry name" value="TRANSMEMBRANE PROTEIN 205"/>
    <property type="match status" value="1"/>
</dbReference>
<keyword evidence="6 7" id="KW-0472">Membrane</keyword>
<evidence type="ECO:0000256" key="6">
    <source>
        <dbReference type="ARBA" id="ARBA00023136"/>
    </source>
</evidence>
<evidence type="ECO:0000256" key="3">
    <source>
        <dbReference type="ARBA" id="ARBA00015041"/>
    </source>
</evidence>
<dbReference type="InterPro" id="IPR042623">
    <property type="entry name" value="TMEM205"/>
</dbReference>
<dbReference type="GO" id="GO:0016020">
    <property type="term" value="C:membrane"/>
    <property type="evidence" value="ECO:0007669"/>
    <property type="project" value="UniProtKB-SubCell"/>
</dbReference>
<protein>
    <recommendedName>
        <fullName evidence="3">Transmembrane protein 205</fullName>
    </recommendedName>
</protein>
<keyword evidence="4 7" id="KW-0812">Transmembrane</keyword>
<feature type="transmembrane region" description="Helical" evidence="7">
    <location>
        <begin position="187"/>
        <end position="208"/>
    </location>
</feature>
<dbReference type="STRING" id="244447.ENSCSEP00000024859"/>
<evidence type="ECO:0000256" key="1">
    <source>
        <dbReference type="ARBA" id="ARBA00004141"/>
    </source>
</evidence>
<dbReference type="OMA" id="FQMRAVE"/>
<dbReference type="Ensembl" id="ENSCSET00000025191.1">
    <property type="protein sequence ID" value="ENSCSEP00000024859.1"/>
    <property type="gene ID" value="ENSCSEG00000015876.1"/>
</dbReference>
<comment type="similarity">
    <text evidence="2">Belongs to the TMEM205 family.</text>
</comment>
<reference evidence="9" key="2">
    <citation type="submission" date="2025-08" db="UniProtKB">
        <authorList>
            <consortium name="Ensembl"/>
        </authorList>
    </citation>
    <scope>IDENTIFICATION</scope>
</reference>
<dbReference type="AlphaFoldDB" id="A0A3P8WDU1"/>
<evidence type="ECO:0000259" key="8">
    <source>
        <dbReference type="Pfam" id="PF13664"/>
    </source>
</evidence>
<dbReference type="Pfam" id="PF13664">
    <property type="entry name" value="DUF4149"/>
    <property type="match status" value="1"/>
</dbReference>
<accession>A0A3P8WDU1</accession>
<feature type="transmembrane region" description="Helical" evidence="7">
    <location>
        <begin position="112"/>
        <end position="132"/>
    </location>
</feature>
<evidence type="ECO:0000256" key="5">
    <source>
        <dbReference type="ARBA" id="ARBA00022989"/>
    </source>
</evidence>
<reference evidence="9" key="3">
    <citation type="submission" date="2025-09" db="UniProtKB">
        <authorList>
            <consortium name="Ensembl"/>
        </authorList>
    </citation>
    <scope>IDENTIFICATION</scope>
</reference>
<evidence type="ECO:0000313" key="10">
    <source>
        <dbReference type="Proteomes" id="UP000265120"/>
    </source>
</evidence>
<dbReference type="PANTHER" id="PTHR46916">
    <property type="entry name" value="TRANSMEMBRANE PROTEIN 205"/>
    <property type="match status" value="1"/>
</dbReference>
<organism evidence="9 10">
    <name type="scientific">Cynoglossus semilaevis</name>
    <name type="common">Tongue sole</name>
    <dbReference type="NCBI Taxonomy" id="244447"/>
    <lineage>
        <taxon>Eukaryota</taxon>
        <taxon>Metazoa</taxon>
        <taxon>Chordata</taxon>
        <taxon>Craniata</taxon>
        <taxon>Vertebrata</taxon>
        <taxon>Euteleostomi</taxon>
        <taxon>Actinopterygii</taxon>
        <taxon>Neopterygii</taxon>
        <taxon>Teleostei</taxon>
        <taxon>Neoteleostei</taxon>
        <taxon>Acanthomorphata</taxon>
        <taxon>Carangaria</taxon>
        <taxon>Pleuronectiformes</taxon>
        <taxon>Pleuronectoidei</taxon>
        <taxon>Cynoglossidae</taxon>
        <taxon>Cynoglossinae</taxon>
        <taxon>Cynoglossus</taxon>
    </lineage>
</organism>